<organism evidence="6 7">
    <name type="scientific">Sphingobacterium haloxyli</name>
    <dbReference type="NCBI Taxonomy" id="2100533"/>
    <lineage>
        <taxon>Bacteria</taxon>
        <taxon>Pseudomonadati</taxon>
        <taxon>Bacteroidota</taxon>
        <taxon>Sphingobacteriia</taxon>
        <taxon>Sphingobacteriales</taxon>
        <taxon>Sphingobacteriaceae</taxon>
        <taxon>Sphingobacterium</taxon>
    </lineage>
</organism>
<evidence type="ECO:0000256" key="2">
    <source>
        <dbReference type="ARBA" id="ARBA00022768"/>
    </source>
</evidence>
<evidence type="ECO:0000313" key="6">
    <source>
        <dbReference type="EMBL" id="PRD46153.1"/>
    </source>
</evidence>
<dbReference type="GO" id="GO:0003746">
    <property type="term" value="F:translation elongation factor activity"/>
    <property type="evidence" value="ECO:0007669"/>
    <property type="project" value="UniProtKB-KW"/>
</dbReference>
<keyword evidence="2" id="KW-0251">Elongation factor</keyword>
<dbReference type="SUPFAM" id="SSF50465">
    <property type="entry name" value="EF-Tu/eEF-1alpha/eIF2-gamma C-terminal domain"/>
    <property type="match status" value="1"/>
</dbReference>
<proteinExistence type="predicted"/>
<evidence type="ECO:0000313" key="7">
    <source>
        <dbReference type="Proteomes" id="UP000239711"/>
    </source>
</evidence>
<comment type="caution">
    <text evidence="6">The sequence shown here is derived from an EMBL/GenBank/DDBJ whole genome shotgun (WGS) entry which is preliminary data.</text>
</comment>
<evidence type="ECO:0000259" key="5">
    <source>
        <dbReference type="Pfam" id="PF03143"/>
    </source>
</evidence>
<reference evidence="6 7" key="1">
    <citation type="submission" date="2018-02" db="EMBL/GenBank/DDBJ databases">
        <title>The draft genome of Sphingobacterium sp. 5JN-11.</title>
        <authorList>
            <person name="Liu L."/>
            <person name="Li L."/>
            <person name="Liang L."/>
            <person name="Zhang X."/>
            <person name="Wang T."/>
        </authorList>
    </citation>
    <scope>NUCLEOTIDE SEQUENCE [LARGE SCALE GENOMIC DNA]</scope>
    <source>
        <strain evidence="6 7">5JN-11</strain>
    </source>
</reference>
<dbReference type="EMBL" id="PVBQ01000017">
    <property type="protein sequence ID" value="PRD46153.1"/>
    <property type="molecule type" value="Genomic_DNA"/>
</dbReference>
<evidence type="ECO:0000256" key="4">
    <source>
        <dbReference type="ARBA" id="ARBA00023134"/>
    </source>
</evidence>
<keyword evidence="3" id="KW-0648">Protein biosynthesis</keyword>
<keyword evidence="7" id="KW-1185">Reference proteome</keyword>
<accession>A0A2S9J044</accession>
<dbReference type="OrthoDB" id="292264at2"/>
<dbReference type="AlphaFoldDB" id="A0A2S9J044"/>
<dbReference type="GO" id="GO:0005525">
    <property type="term" value="F:GTP binding"/>
    <property type="evidence" value="ECO:0007669"/>
    <property type="project" value="UniProtKB-KW"/>
</dbReference>
<protein>
    <recommendedName>
        <fullName evidence="5">Translation elongation factor EFTu/EF1A C-terminal domain-containing protein</fullName>
    </recommendedName>
</protein>
<name>A0A2S9J044_9SPHI</name>
<dbReference type="InterPro" id="IPR009001">
    <property type="entry name" value="Transl_elong_EF1A/Init_IF2_C"/>
</dbReference>
<evidence type="ECO:0000256" key="1">
    <source>
        <dbReference type="ARBA" id="ARBA00022741"/>
    </source>
</evidence>
<keyword evidence="4" id="KW-0342">GTP-binding</keyword>
<dbReference type="Pfam" id="PF03143">
    <property type="entry name" value="GTP_EFTU_D3"/>
    <property type="match status" value="1"/>
</dbReference>
<dbReference type="Gene3D" id="2.40.30.10">
    <property type="entry name" value="Translation factors"/>
    <property type="match status" value="1"/>
</dbReference>
<evidence type="ECO:0000256" key="3">
    <source>
        <dbReference type="ARBA" id="ARBA00022917"/>
    </source>
</evidence>
<keyword evidence="1" id="KW-0547">Nucleotide-binding</keyword>
<sequence length="190" mass="21661">MYLFSRFKISNLDDKGKERLRQILGGSLRDTLYTILLGLDGDASIGDNQTCYKLFDENDNELTGGEIDVAAYEYFHNNKFQIDKGEADFIATLTYFTKEQGGRQTPAFSGYHPQVKFEFSEMQTSGQQTFIDRTTVYPGDTVEAEIKIIAIEHFAGLLNDKMKFDFREGSRIIGTGQIKHIINNQLRCKQ</sequence>
<feature type="domain" description="Translation elongation factor EFTu/EF1A C-terminal" evidence="5">
    <location>
        <begin position="87"/>
        <end position="181"/>
    </location>
</feature>
<gene>
    <name evidence="6" type="ORF">C5745_17185</name>
</gene>
<dbReference type="InterPro" id="IPR004160">
    <property type="entry name" value="Transl_elong_EFTu/EF1A_C"/>
</dbReference>
<dbReference type="RefSeq" id="WP_105718248.1">
    <property type="nucleotide sequence ID" value="NZ_PVBQ01000017.1"/>
</dbReference>
<dbReference type="Proteomes" id="UP000239711">
    <property type="component" value="Unassembled WGS sequence"/>
</dbReference>